<dbReference type="PRINTS" id="PR00463">
    <property type="entry name" value="EP450I"/>
</dbReference>
<dbReference type="InterPro" id="IPR001128">
    <property type="entry name" value="Cyt_P450"/>
</dbReference>
<evidence type="ECO:0000256" key="2">
    <source>
        <dbReference type="ARBA" id="ARBA00010617"/>
    </source>
</evidence>
<dbReference type="Gene3D" id="1.10.630.10">
    <property type="entry name" value="Cytochrome P450"/>
    <property type="match status" value="1"/>
</dbReference>
<dbReference type="EMBL" id="NBSK02000002">
    <property type="protein sequence ID" value="KAJ0223872.1"/>
    <property type="molecule type" value="Genomic_DNA"/>
</dbReference>
<dbReference type="GO" id="GO:0020037">
    <property type="term" value="F:heme binding"/>
    <property type="evidence" value="ECO:0007669"/>
    <property type="project" value="InterPro"/>
</dbReference>
<protein>
    <recommendedName>
        <fullName evidence="13">Cytochrome P450</fullName>
    </recommendedName>
</protein>
<keyword evidence="8" id="KW-0408">Iron</keyword>
<evidence type="ECO:0000256" key="1">
    <source>
        <dbReference type="ARBA" id="ARBA00004370"/>
    </source>
</evidence>
<dbReference type="SUPFAM" id="SSF48264">
    <property type="entry name" value="Cytochrome P450"/>
    <property type="match status" value="1"/>
</dbReference>
<keyword evidence="6" id="KW-1133">Transmembrane helix</keyword>
<keyword evidence="4" id="KW-0812">Transmembrane</keyword>
<evidence type="ECO:0000256" key="5">
    <source>
        <dbReference type="ARBA" id="ARBA00022723"/>
    </source>
</evidence>
<evidence type="ECO:0000256" key="3">
    <source>
        <dbReference type="ARBA" id="ARBA00022617"/>
    </source>
</evidence>
<evidence type="ECO:0000256" key="10">
    <source>
        <dbReference type="ARBA" id="ARBA00023136"/>
    </source>
</evidence>
<organism evidence="11 12">
    <name type="scientific">Lactuca sativa</name>
    <name type="common">Garden lettuce</name>
    <dbReference type="NCBI Taxonomy" id="4236"/>
    <lineage>
        <taxon>Eukaryota</taxon>
        <taxon>Viridiplantae</taxon>
        <taxon>Streptophyta</taxon>
        <taxon>Embryophyta</taxon>
        <taxon>Tracheophyta</taxon>
        <taxon>Spermatophyta</taxon>
        <taxon>Magnoliopsida</taxon>
        <taxon>eudicotyledons</taxon>
        <taxon>Gunneridae</taxon>
        <taxon>Pentapetalae</taxon>
        <taxon>asterids</taxon>
        <taxon>campanulids</taxon>
        <taxon>Asterales</taxon>
        <taxon>Asteraceae</taxon>
        <taxon>Cichorioideae</taxon>
        <taxon>Cichorieae</taxon>
        <taxon>Lactucinae</taxon>
        <taxon>Lactuca</taxon>
    </lineage>
</organism>
<evidence type="ECO:0000313" key="12">
    <source>
        <dbReference type="Proteomes" id="UP000235145"/>
    </source>
</evidence>
<comment type="subcellular location">
    <subcellularLocation>
        <location evidence="1">Membrane</location>
    </subcellularLocation>
</comment>
<dbReference type="PANTHER" id="PTHR47955">
    <property type="entry name" value="CYTOCHROME P450 FAMILY 71 PROTEIN"/>
    <property type="match status" value="1"/>
</dbReference>
<dbReference type="GO" id="GO:0016705">
    <property type="term" value="F:oxidoreductase activity, acting on paired donors, with incorporation or reduction of molecular oxygen"/>
    <property type="evidence" value="ECO:0007669"/>
    <property type="project" value="InterPro"/>
</dbReference>
<dbReference type="PANTHER" id="PTHR47955:SF9">
    <property type="entry name" value="PREMNASPIRODIENE OXYGENASE-LIKE"/>
    <property type="match status" value="1"/>
</dbReference>
<proteinExistence type="inferred from homology"/>
<sequence>METFTTFPSWLLTTSLLALSLFCLFLYTVRSKRSPMVVPELPPNPPKLPIIGNLHQLLGKPRHQALWQLSQKYGPVFLLHIGSKPYLVISSSAMAKQVFKTQDHVFCSRPMSHATKRLTYNYLDVAFSPYSNHWKKMRKLLVSEFLGPKRAILFNHVMVAEIETMVCSISANPSNTVVNLNKMFSAIVKAVVCKVAFGKNYREEPLKGPSWEVMVDETIEILNGSLGDSFPWIGQLIDQFSGWNYKLEKRFSNLDAYMETIIDDHQNHTTGELSSIENPSDDRVTKAQRRYQSSCNGHIDSPQGKRPLPATFFWV</sequence>
<dbReference type="GO" id="GO:0051762">
    <property type="term" value="P:sesquiterpene biosynthetic process"/>
    <property type="evidence" value="ECO:0007669"/>
    <property type="project" value="UniProtKB-ARBA"/>
</dbReference>
<keyword evidence="7" id="KW-0560">Oxidoreductase</keyword>
<evidence type="ECO:0000256" key="6">
    <source>
        <dbReference type="ARBA" id="ARBA00022989"/>
    </source>
</evidence>
<evidence type="ECO:0000256" key="7">
    <source>
        <dbReference type="ARBA" id="ARBA00023002"/>
    </source>
</evidence>
<evidence type="ECO:0000256" key="8">
    <source>
        <dbReference type="ARBA" id="ARBA00023004"/>
    </source>
</evidence>
<keyword evidence="9" id="KW-0503">Monooxygenase</keyword>
<accession>A0A9R1WJF2</accession>
<evidence type="ECO:0000256" key="4">
    <source>
        <dbReference type="ARBA" id="ARBA00022692"/>
    </source>
</evidence>
<gene>
    <name evidence="11" type="ORF">LSAT_V11C200091040</name>
</gene>
<dbReference type="GO" id="GO:0005506">
    <property type="term" value="F:iron ion binding"/>
    <property type="evidence" value="ECO:0007669"/>
    <property type="project" value="InterPro"/>
</dbReference>
<comment type="similarity">
    <text evidence="2">Belongs to the cytochrome P450 family.</text>
</comment>
<evidence type="ECO:0008006" key="13">
    <source>
        <dbReference type="Google" id="ProtNLM"/>
    </source>
</evidence>
<dbReference type="Pfam" id="PF00067">
    <property type="entry name" value="p450"/>
    <property type="match status" value="1"/>
</dbReference>
<comment type="caution">
    <text evidence="11">The sequence shown here is derived from an EMBL/GenBank/DDBJ whole genome shotgun (WGS) entry which is preliminary data.</text>
</comment>
<reference evidence="11 12" key="1">
    <citation type="journal article" date="2017" name="Nat. Commun.">
        <title>Genome assembly with in vitro proximity ligation data and whole-genome triplication in lettuce.</title>
        <authorList>
            <person name="Reyes-Chin-Wo S."/>
            <person name="Wang Z."/>
            <person name="Yang X."/>
            <person name="Kozik A."/>
            <person name="Arikit S."/>
            <person name="Song C."/>
            <person name="Xia L."/>
            <person name="Froenicke L."/>
            <person name="Lavelle D.O."/>
            <person name="Truco M.J."/>
            <person name="Xia R."/>
            <person name="Zhu S."/>
            <person name="Xu C."/>
            <person name="Xu H."/>
            <person name="Xu X."/>
            <person name="Cox K."/>
            <person name="Korf I."/>
            <person name="Meyers B.C."/>
            <person name="Michelmore R.W."/>
        </authorList>
    </citation>
    <scope>NUCLEOTIDE SEQUENCE [LARGE SCALE GENOMIC DNA]</scope>
    <source>
        <strain evidence="12">cv. Salinas</strain>
        <tissue evidence="11">Seedlings</tissue>
    </source>
</reference>
<keyword evidence="5" id="KW-0479">Metal-binding</keyword>
<keyword evidence="10" id="KW-0472">Membrane</keyword>
<keyword evidence="3" id="KW-0349">Heme</keyword>
<name>A0A9R1WJF2_LACSA</name>
<keyword evidence="12" id="KW-1185">Reference proteome</keyword>
<dbReference type="InterPro" id="IPR002401">
    <property type="entry name" value="Cyt_P450_E_grp-I"/>
</dbReference>
<dbReference type="Proteomes" id="UP000235145">
    <property type="component" value="Unassembled WGS sequence"/>
</dbReference>
<evidence type="ECO:0000313" key="11">
    <source>
        <dbReference type="EMBL" id="KAJ0223872.1"/>
    </source>
</evidence>
<dbReference type="GO" id="GO:0016020">
    <property type="term" value="C:membrane"/>
    <property type="evidence" value="ECO:0007669"/>
    <property type="project" value="UniProtKB-SubCell"/>
</dbReference>
<dbReference type="AlphaFoldDB" id="A0A9R1WJF2"/>
<dbReference type="InterPro" id="IPR036396">
    <property type="entry name" value="Cyt_P450_sf"/>
</dbReference>
<evidence type="ECO:0000256" key="9">
    <source>
        <dbReference type="ARBA" id="ARBA00023033"/>
    </source>
</evidence>
<dbReference type="GO" id="GO:0004497">
    <property type="term" value="F:monooxygenase activity"/>
    <property type="evidence" value="ECO:0007669"/>
    <property type="project" value="UniProtKB-KW"/>
</dbReference>